<dbReference type="Gene3D" id="3.10.20.90">
    <property type="entry name" value="Phosphatidylinositol 3-kinase Catalytic Subunit, Chain A, domain 1"/>
    <property type="match status" value="2"/>
</dbReference>
<dbReference type="GO" id="GO:0045944">
    <property type="term" value="P:positive regulation of transcription by RNA polymerase II"/>
    <property type="evidence" value="ECO:0007669"/>
    <property type="project" value="TreeGrafter"/>
</dbReference>
<dbReference type="PANTHER" id="PTHR47187:SF1">
    <property type="entry name" value="NFATC2-INTERACTING PROTEIN"/>
    <property type="match status" value="1"/>
</dbReference>
<feature type="compositionally biased region" description="Polar residues" evidence="3">
    <location>
        <begin position="221"/>
        <end position="234"/>
    </location>
</feature>
<reference evidence="5" key="1">
    <citation type="submission" date="2020-05" db="UniProtKB">
        <authorList>
            <consortium name="EnsemblMetazoa"/>
        </authorList>
    </citation>
    <scope>IDENTIFICATION</scope>
    <source>
        <strain evidence="5">Yale</strain>
    </source>
</reference>
<evidence type="ECO:0000313" key="6">
    <source>
        <dbReference type="Proteomes" id="UP000092444"/>
    </source>
</evidence>
<feature type="region of interest" description="Disordered" evidence="3">
    <location>
        <begin position="210"/>
        <end position="265"/>
    </location>
</feature>
<dbReference type="VEuPathDB" id="VectorBase:GMOY011570"/>
<organism evidence="5 6">
    <name type="scientific">Glossina morsitans morsitans</name>
    <name type="common">Savannah tsetse fly</name>
    <dbReference type="NCBI Taxonomy" id="37546"/>
    <lineage>
        <taxon>Eukaryota</taxon>
        <taxon>Metazoa</taxon>
        <taxon>Ecdysozoa</taxon>
        <taxon>Arthropoda</taxon>
        <taxon>Hexapoda</taxon>
        <taxon>Insecta</taxon>
        <taxon>Pterygota</taxon>
        <taxon>Neoptera</taxon>
        <taxon>Endopterygota</taxon>
        <taxon>Diptera</taxon>
        <taxon>Brachycera</taxon>
        <taxon>Muscomorpha</taxon>
        <taxon>Hippoboscoidea</taxon>
        <taxon>Glossinidae</taxon>
        <taxon>Glossina</taxon>
    </lineage>
</organism>
<evidence type="ECO:0000256" key="1">
    <source>
        <dbReference type="ARBA" id="ARBA00004123"/>
    </source>
</evidence>
<feature type="region of interest" description="Disordered" evidence="3">
    <location>
        <begin position="62"/>
        <end position="91"/>
    </location>
</feature>
<dbReference type="PANTHER" id="PTHR47187">
    <property type="entry name" value="NFATC2-INTERACTING PROTEIN"/>
    <property type="match status" value="1"/>
</dbReference>
<dbReference type="InterPro" id="IPR000626">
    <property type="entry name" value="Ubiquitin-like_dom"/>
</dbReference>
<protein>
    <recommendedName>
        <fullName evidence="4">Ubiquitin-like domain-containing protein</fullName>
    </recommendedName>
</protein>
<proteinExistence type="predicted"/>
<dbReference type="Proteomes" id="UP000092444">
    <property type="component" value="Unassembled WGS sequence"/>
</dbReference>
<feature type="compositionally biased region" description="Basic residues" evidence="3">
    <location>
        <begin position="142"/>
        <end position="154"/>
    </location>
</feature>
<evidence type="ECO:0000259" key="4">
    <source>
        <dbReference type="PROSITE" id="PS50053"/>
    </source>
</evidence>
<keyword evidence="2" id="KW-0539">Nucleus</keyword>
<dbReference type="AlphaFoldDB" id="A0A1B0GE46"/>
<dbReference type="EnsemblMetazoa" id="GMOY011570-RA">
    <property type="protein sequence ID" value="GMOY011570-PA"/>
    <property type="gene ID" value="GMOY011570"/>
</dbReference>
<dbReference type="STRING" id="37546.A0A1B0GE46"/>
<dbReference type="InterPro" id="IPR052324">
    <property type="entry name" value="NFATC2-Int_DNA_Repair"/>
</dbReference>
<dbReference type="InterPro" id="IPR029071">
    <property type="entry name" value="Ubiquitin-like_domsf"/>
</dbReference>
<dbReference type="CDD" id="cd01763">
    <property type="entry name" value="Ubl_SUMO_like"/>
    <property type="match status" value="2"/>
</dbReference>
<dbReference type="EMBL" id="CCAG010012093">
    <property type="status" value="NOT_ANNOTATED_CDS"/>
    <property type="molecule type" value="Genomic_DNA"/>
</dbReference>
<dbReference type="PROSITE" id="PS50053">
    <property type="entry name" value="UBIQUITIN_2"/>
    <property type="match status" value="1"/>
</dbReference>
<feature type="domain" description="Ubiquitin-like" evidence="4">
    <location>
        <begin position="470"/>
        <end position="545"/>
    </location>
</feature>
<dbReference type="GO" id="GO:0005634">
    <property type="term" value="C:nucleus"/>
    <property type="evidence" value="ECO:0007669"/>
    <property type="project" value="UniProtKB-SubCell"/>
</dbReference>
<name>A0A1B0GE46_GLOMM</name>
<evidence type="ECO:0000256" key="2">
    <source>
        <dbReference type="ARBA" id="ARBA00023242"/>
    </source>
</evidence>
<accession>A0A1B0GE46</accession>
<feature type="region of interest" description="Disordered" evidence="3">
    <location>
        <begin position="120"/>
        <end position="173"/>
    </location>
</feature>
<dbReference type="InterPro" id="IPR022617">
    <property type="entry name" value="Rad60/SUMO-like_dom"/>
</dbReference>
<keyword evidence="6" id="KW-1185">Reference proteome</keyword>
<evidence type="ECO:0000256" key="3">
    <source>
        <dbReference type="SAM" id="MobiDB-lite"/>
    </source>
</evidence>
<dbReference type="Pfam" id="PF11976">
    <property type="entry name" value="Rad60-SLD"/>
    <property type="match status" value="1"/>
</dbReference>
<comment type="subcellular location">
    <subcellularLocation>
        <location evidence="1">Nucleus</location>
    </subcellularLocation>
</comment>
<feature type="compositionally biased region" description="Polar residues" evidence="3">
    <location>
        <begin position="127"/>
        <end position="141"/>
    </location>
</feature>
<dbReference type="SUPFAM" id="SSF54236">
    <property type="entry name" value="Ubiquitin-like"/>
    <property type="match status" value="2"/>
</dbReference>
<evidence type="ECO:0000313" key="5">
    <source>
        <dbReference type="EnsemblMetazoa" id="GMOY011570-PA"/>
    </source>
</evidence>
<sequence>MSEDFDIFHNLNELKNANLLAKLKLASKLNDADLKDSGAIDESDDFDMDPILTKNVKEIKKTPETILKQRPKQMNSGKKTKASKKSTEVGSAIETSLSPQLSFLSTLATSLVEEEHVAKRTRASLGKSKQLSSSIVENGNSRGRKTAAKSKSKKSKESENVSADGTDQLSKKGSEHIVTASSLGPMAHIPVETFALPLSALEALITAGRRVRGRGARSKDTATASPQLREQSSGVPLLASAGRRDSGRVARSRKTATASPERMEQNSAVPLLASVGRRRTARGGRRSKQIASASIGQVQNAAGMIASALLPLQQVTVPARQDAAAARDLQVDAYIDLAASPRIEACINLDSDDELNIVPKTDKETRPLILDQDYDEDNHEINVKIKWKGKPEVFKLRKYQKFLDIYEKLAARENINIRNIVLNIDTYFITPEDTPDSIDYKIYQFINGRVLESRFKTLANDSQQKQRKANDIPLKIQSDKWKKPLEINIPKTGKFLILYIKCEEELSLRRDQLKLSFDGDLLEYDSTPADLDLEGGEVIDLVIKN</sequence>